<keyword evidence="5" id="KW-0997">Cell inner membrane</keyword>
<dbReference type="RefSeq" id="WP_129469252.1">
    <property type="nucleotide sequence ID" value="NZ_SAWZ01000001.1"/>
</dbReference>
<proteinExistence type="inferred from homology"/>
<evidence type="ECO:0000313" key="14">
    <source>
        <dbReference type="Proteomes" id="UP000289784"/>
    </source>
</evidence>
<evidence type="ECO:0000256" key="7">
    <source>
        <dbReference type="ARBA" id="ARBA00022927"/>
    </source>
</evidence>
<keyword evidence="3" id="KW-0813">Transport</keyword>
<dbReference type="Gene3D" id="3.30.420.380">
    <property type="match status" value="1"/>
</dbReference>
<dbReference type="GO" id="GO:0009276">
    <property type="term" value="C:Gram-negative-bacterium-type cell wall"/>
    <property type="evidence" value="ECO:0007669"/>
    <property type="project" value="InterPro"/>
</dbReference>
<keyword evidence="7" id="KW-0653">Protein transport</keyword>
<keyword evidence="8" id="KW-1133">Transmembrane helix</keyword>
<evidence type="ECO:0000313" key="13">
    <source>
        <dbReference type="EMBL" id="RXR08359.1"/>
    </source>
</evidence>
<gene>
    <name evidence="13" type="ORF">EPA99_00565</name>
</gene>
<dbReference type="InterPro" id="IPR025691">
    <property type="entry name" value="GspL_pp_dom"/>
</dbReference>
<dbReference type="InterPro" id="IPR043129">
    <property type="entry name" value="ATPase_NBD"/>
</dbReference>
<dbReference type="Pfam" id="PF05134">
    <property type="entry name" value="T2SSL"/>
    <property type="match status" value="1"/>
</dbReference>
<accession>A0A4Q1JZ48</accession>
<dbReference type="InterPro" id="IPR007812">
    <property type="entry name" value="T2SS_protein-GspL"/>
</dbReference>
<dbReference type="GO" id="GO:0015627">
    <property type="term" value="C:type II protein secretion system complex"/>
    <property type="evidence" value="ECO:0007669"/>
    <property type="project" value="InterPro"/>
</dbReference>
<evidence type="ECO:0000256" key="6">
    <source>
        <dbReference type="ARBA" id="ARBA00022692"/>
    </source>
</evidence>
<feature type="domain" description="GspL cytoplasmic actin-ATPase-like" evidence="11">
    <location>
        <begin position="37"/>
        <end position="156"/>
    </location>
</feature>
<dbReference type="NCBIfam" id="TIGR01709">
    <property type="entry name" value="typeII_sec_gspL"/>
    <property type="match status" value="1"/>
</dbReference>
<evidence type="ECO:0000256" key="5">
    <source>
        <dbReference type="ARBA" id="ARBA00022519"/>
    </source>
</evidence>
<feature type="region of interest" description="Disordered" evidence="10">
    <location>
        <begin position="331"/>
        <end position="356"/>
    </location>
</feature>
<dbReference type="Pfam" id="PF12693">
    <property type="entry name" value="GspL_C"/>
    <property type="match status" value="1"/>
</dbReference>
<sequence>MNTRLIFLSAQAEAPPQWLHLQPGGHRDHGHGLPLPEAERTLLVVPGAQVRMCWLSLPAGTPPQVHAAARLALAEHVAQDPQGLHLALGQPEAGQPRLVAALAPALLRDWLAQARLWGIVPDTVVPDCLMLAPAADGGTRAVAWDGRWLLRGPQLAASLEPELARLVSGRPDLYAEDNALAQFASGTPALDLLQHAFARNTASSGHGRTRRLRWLAAALLLSPLVLLLAQIARYEIGARVLEARAAALVGQATGRPAGDDPLRALSEARRDDASARLTRLGNAVADSLVATPGTQLQSLDYRQDGPMKLQLLHPDAAALQRLRQRLQAAGVQASPGATQAAEDGNQRTPLDLVEGA</sequence>
<keyword evidence="9" id="KW-0472">Membrane</keyword>
<name>A0A4Q1JZ48_9GAMM</name>
<dbReference type="InterPro" id="IPR024230">
    <property type="entry name" value="GspL_cyto_dom"/>
</dbReference>
<evidence type="ECO:0000256" key="9">
    <source>
        <dbReference type="ARBA" id="ARBA00023136"/>
    </source>
</evidence>
<comment type="subcellular location">
    <subcellularLocation>
        <location evidence="1">Cell inner membrane</location>
        <topology evidence="1">Single-pass membrane protein</topology>
    </subcellularLocation>
</comment>
<dbReference type="GO" id="GO:0015628">
    <property type="term" value="P:protein secretion by the type II secretion system"/>
    <property type="evidence" value="ECO:0007669"/>
    <property type="project" value="InterPro"/>
</dbReference>
<evidence type="ECO:0000256" key="2">
    <source>
        <dbReference type="ARBA" id="ARBA00005318"/>
    </source>
</evidence>
<organism evidence="13 14">
    <name type="scientific">Pseudoxanthomonas composti</name>
    <dbReference type="NCBI Taxonomy" id="2137479"/>
    <lineage>
        <taxon>Bacteria</taxon>
        <taxon>Pseudomonadati</taxon>
        <taxon>Pseudomonadota</taxon>
        <taxon>Gammaproteobacteria</taxon>
        <taxon>Lysobacterales</taxon>
        <taxon>Lysobacteraceae</taxon>
        <taxon>Pseudoxanthomonas</taxon>
    </lineage>
</organism>
<keyword evidence="6" id="KW-0812">Transmembrane</keyword>
<evidence type="ECO:0000259" key="12">
    <source>
        <dbReference type="Pfam" id="PF12693"/>
    </source>
</evidence>
<comment type="similarity">
    <text evidence="2">Belongs to the GSP L family.</text>
</comment>
<dbReference type="EMBL" id="SAWZ01000001">
    <property type="protein sequence ID" value="RXR08359.1"/>
    <property type="molecule type" value="Genomic_DNA"/>
</dbReference>
<protein>
    <submittedName>
        <fullName evidence="13">Type II secretion system protein GspL</fullName>
    </submittedName>
</protein>
<evidence type="ECO:0000256" key="8">
    <source>
        <dbReference type="ARBA" id="ARBA00022989"/>
    </source>
</evidence>
<dbReference type="Proteomes" id="UP000289784">
    <property type="component" value="Unassembled WGS sequence"/>
</dbReference>
<evidence type="ECO:0000259" key="11">
    <source>
        <dbReference type="Pfam" id="PF05134"/>
    </source>
</evidence>
<evidence type="ECO:0000256" key="10">
    <source>
        <dbReference type="SAM" id="MobiDB-lite"/>
    </source>
</evidence>
<evidence type="ECO:0000256" key="1">
    <source>
        <dbReference type="ARBA" id="ARBA00004377"/>
    </source>
</evidence>
<dbReference type="GO" id="GO:0005886">
    <property type="term" value="C:plasma membrane"/>
    <property type="evidence" value="ECO:0007669"/>
    <property type="project" value="UniProtKB-SubCell"/>
</dbReference>
<dbReference type="AlphaFoldDB" id="A0A4Q1JZ48"/>
<dbReference type="PIRSF" id="PIRSF015761">
    <property type="entry name" value="Protein_L"/>
    <property type="match status" value="1"/>
</dbReference>
<evidence type="ECO:0000256" key="3">
    <source>
        <dbReference type="ARBA" id="ARBA00022448"/>
    </source>
</evidence>
<feature type="domain" description="GspL periplasmic" evidence="12">
    <location>
        <begin position="205"/>
        <end position="343"/>
    </location>
</feature>
<keyword evidence="14" id="KW-1185">Reference proteome</keyword>
<evidence type="ECO:0000256" key="4">
    <source>
        <dbReference type="ARBA" id="ARBA00022475"/>
    </source>
</evidence>
<dbReference type="SUPFAM" id="SSF53067">
    <property type="entry name" value="Actin-like ATPase domain"/>
    <property type="match status" value="1"/>
</dbReference>
<keyword evidence="4" id="KW-1003">Cell membrane</keyword>
<comment type="caution">
    <text evidence="13">The sequence shown here is derived from an EMBL/GenBank/DDBJ whole genome shotgun (WGS) entry which is preliminary data.</text>
</comment>
<reference evidence="13 14" key="1">
    <citation type="submission" date="2019-01" db="EMBL/GenBank/DDBJ databases">
        <title>Pseudoxanthomonas composti sp. nov., isolated from compost.</title>
        <authorList>
            <person name="Yang G."/>
        </authorList>
    </citation>
    <scope>NUCLEOTIDE SEQUENCE [LARGE SCALE GENOMIC DNA]</scope>
    <source>
        <strain evidence="13 14">GSS15</strain>
    </source>
</reference>
<dbReference type="OrthoDB" id="7011844at2"/>